<protein>
    <submittedName>
        <fullName evidence="2">Uncharacterized protein</fullName>
    </submittedName>
</protein>
<gene>
    <name evidence="2" type="ORF">NTJ_10349</name>
</gene>
<organism evidence="2 3">
    <name type="scientific">Nesidiocoris tenuis</name>
    <dbReference type="NCBI Taxonomy" id="355587"/>
    <lineage>
        <taxon>Eukaryota</taxon>
        <taxon>Metazoa</taxon>
        <taxon>Ecdysozoa</taxon>
        <taxon>Arthropoda</taxon>
        <taxon>Hexapoda</taxon>
        <taxon>Insecta</taxon>
        <taxon>Pterygota</taxon>
        <taxon>Neoptera</taxon>
        <taxon>Paraneoptera</taxon>
        <taxon>Hemiptera</taxon>
        <taxon>Heteroptera</taxon>
        <taxon>Panheteroptera</taxon>
        <taxon>Cimicomorpha</taxon>
        <taxon>Miridae</taxon>
        <taxon>Dicyphina</taxon>
        <taxon>Nesidiocoris</taxon>
    </lineage>
</organism>
<feature type="region of interest" description="Disordered" evidence="1">
    <location>
        <begin position="1"/>
        <end position="28"/>
    </location>
</feature>
<evidence type="ECO:0000313" key="3">
    <source>
        <dbReference type="Proteomes" id="UP001307889"/>
    </source>
</evidence>
<dbReference type="Proteomes" id="UP001307889">
    <property type="component" value="Chromosome 8"/>
</dbReference>
<reference evidence="2 3" key="1">
    <citation type="submission" date="2023-09" db="EMBL/GenBank/DDBJ databases">
        <title>Nesidiocoris tenuis whole genome shotgun sequence.</title>
        <authorList>
            <person name="Shibata T."/>
            <person name="Shimoda M."/>
            <person name="Kobayashi T."/>
            <person name="Uehara T."/>
        </authorList>
    </citation>
    <scope>NUCLEOTIDE SEQUENCE [LARGE SCALE GENOMIC DNA]</scope>
    <source>
        <strain evidence="2 3">Japan</strain>
    </source>
</reference>
<evidence type="ECO:0000313" key="2">
    <source>
        <dbReference type="EMBL" id="BES97535.1"/>
    </source>
</evidence>
<dbReference type="EMBL" id="AP028916">
    <property type="protein sequence ID" value="BES97535.1"/>
    <property type="molecule type" value="Genomic_DNA"/>
</dbReference>
<evidence type="ECO:0000256" key="1">
    <source>
        <dbReference type="SAM" id="MobiDB-lite"/>
    </source>
</evidence>
<sequence length="150" mass="16580">METAEGRWRLRGPASDSPPTRGRFPGPMNWRPFPSPYPLLPLEAGNGRAGSIGERFCLICVIELGAYRCRLSFWKETPEETGGGRRISEVVRFDKQPIVEATDVLGSAANGAAFRRLTCSTPPHVFPALRPHGRPRVPQVSATCHFCAHR</sequence>
<proteinExistence type="predicted"/>
<accession>A0ABN7AZD1</accession>
<keyword evidence="3" id="KW-1185">Reference proteome</keyword>
<name>A0ABN7AZD1_9HEMI</name>